<dbReference type="SUPFAM" id="SSF55469">
    <property type="entry name" value="FMN-dependent nitroreductase-like"/>
    <property type="match status" value="1"/>
</dbReference>
<dbReference type="Proteomes" id="UP000262882">
    <property type="component" value="Unassembled WGS sequence"/>
</dbReference>
<dbReference type="InterPro" id="IPR000873">
    <property type="entry name" value="AMP-dep_synth/lig_dom"/>
</dbReference>
<dbReference type="PANTHER" id="PTHR45527:SF10">
    <property type="entry name" value="PYOCHELIN SYNTHASE PCHF"/>
    <property type="match status" value="1"/>
</dbReference>
<dbReference type="GO" id="GO:0008610">
    <property type="term" value="P:lipid biosynthetic process"/>
    <property type="evidence" value="ECO:0007669"/>
    <property type="project" value="InterPro"/>
</dbReference>
<dbReference type="SUPFAM" id="SSF52777">
    <property type="entry name" value="CoA-dependent acyltransferases"/>
    <property type="match status" value="2"/>
</dbReference>
<evidence type="ECO:0000256" key="6">
    <source>
        <dbReference type="ARBA" id="ARBA00022553"/>
    </source>
</evidence>
<sequence>MRRWTVISTIDGEWGERPRQSTLGSDPMGRHPTAPHRAMDLVEGARALADLEPDGAAFRYAPDGRAVTDLLTRGDLDRRAREVAAALQAAGVVPGDRVLLLSGPGPEFVAGFYGCLYAGVCAVPCPPPRSARRRGRLESVAADARPAAVLTTRGVEPALDVPVLFVEDAADAASWRPCRVRPDTPALIQYTSGSTSAPKGAVITHGNLVANIGMISEGTGHDAAGSPLGAVSWLPVHHDMGLIGCLLAPVFCGGTATLLPPEAFLQDPACWLRLIGECGGLVSSAAPNFALDMCVDRVSIDQLADVRLEHWQALICGAEPVRAATVERFARHLRPLGLRPETLLPAYGLAEATLLATVDRRGARTLRVDAADLEQGRLTPAPAGGEGGVDLVSCGAPAAGTRIAVVDPDTAARCPDGVVGEIHVTGPHVTRGYWGDAPSPLAPLKDDPERRVWLRTGDLGVVNDGALYVTGRLKDLIILDGRNLHPHDIELTAGRDAPVVRPGLSAAFSVPGDDTERLVVVRAVDPRVRAADTEALREVAERVRRAVIADHAAEPHAVVLVRAGEIRLTTSGKVRRQEIRRRYLAGELRALHVHTASADPGPAPAGTPVGVPAGGRSPDRRGLLGLAPGARPGAVEAWLRDRAAALARVEPWEIDPDLPLPAAGLDSRRAARLRAEILDATGVAVPAGADDLRALVDAVVSGLDRPPADGAPPLVPAPSDRHEPFPLTDIQHAYLVGRGVEQEYGGVAAHAYLEIDAGDLDLARLEAAWRRIVARHDMLRAVVTADGHQRVPAQSPPDAGGFDLFDVRGVPPEEARAALDHEVPSPYEGPLHRIAVTRAPDGRARLHLSVDLLVADLWSLYVLSREWRRLYEDPAADLPELVLGFRDWAVAERSPRPEDVAYWRDRLPDLPSAPRLPVLAWRPGEPARFARREHRVDAATWTRLVDLARSHGVTPSAVLLAAYSAVLGAWSRDPRFTVNVTLFNRPDAHPELADVVGDFTAVDPLAVDCAAPGRFADLASDVQRRLWRDLEHASYSGVQVMRDLARRDGATGGAILPCVFTSGLGLGDGEPPFAWLGRAVHGISQTPQVLLDHQVFEDGGGATLIWDAAADYFPPGVLDDMFAAYRLLLEELVAGGDRWERPPTVPLPPHQAEIRARVNDTAGPVPTGTLSDGVFARAAERPGAPAVIAVDRTLTYGELARRAETLAADLIAAGLGRGDVVGVSLPKGWRQIVAVLAVTRIGAAYLPVDPGLPEERRRWLVESSGATIVLRDVPDETGAPVTGPVLGDARPRPEDLAYILYTSGSTGTPKGVAVSHRAALNTCVDIVERFAIGPNDRVLGVSSLSFDLSVFDIFGVLGVGGVLVLPDPTRRADPAHWTDLVDEHGITLWNSVPALMELVVDHVERTGSPKTLPFGRVLLSGDWIPVSLPDRLRALAPDAWVVSLGGATEAGIWSIAYPIERVDPSWESVPYGRPLRNQWFEVLNERFEPCPTWVTGELFIGGVGLAEGYWRDPDRTLAQFVSHPGDGRRLYRTGDLGRYLPDGTIQFLGRHDHQVKVGGHRIELGEIEHALRAAPGVGDAVVIAHGDRHRRRLAAFVTRAASSAPGDAAPSLPGADELALLDGDLEGVLLDPAERLEFTAARPGLRLLPAADAITLPEVEAAPRRSSHRRFTADPVPLDALSRLLEGLRDGDRHAYGSAGGLYPVQVYLDVADGGVDGLPGGAYHYGPDGHRLFPLDTEPLPARPGFTSVNAPLAAGAPFAVYLVAQSRAIRPLYGGLWRDFSLIETGLIAQLLDGAAPAAGLGLCQVGDPHFGPELRARFDLDDGHEPLHALVGGVPDTAPAAPRPTRAGLRRSLAERLPAALVPSTIVILDRLPLTSIGKVDRSELERLAGEAAAAGEAPVPPATDLERVIAAVVAAELGTDRISVTDGFFDMGLDSAMVTRICGTLRTRLADADLPGADLPLPLMFEAPSVRALAARLDGSADLTAAAREGRSRGAARRANRNPTRNRRHACAQWKDGEE</sequence>
<keyword evidence="14" id="KW-1185">Reference proteome</keyword>
<dbReference type="InterPro" id="IPR042099">
    <property type="entry name" value="ANL_N_sf"/>
</dbReference>
<protein>
    <recommendedName>
        <fullName evidence="4">Phenyloxazoline synthase MbtB</fullName>
    </recommendedName>
    <alternativeName>
        <fullName evidence="10">Mycobactin synthetase protein B</fullName>
    </alternativeName>
</protein>
<evidence type="ECO:0000256" key="5">
    <source>
        <dbReference type="ARBA" id="ARBA00022450"/>
    </source>
</evidence>
<dbReference type="CDD" id="cd19535">
    <property type="entry name" value="Cyc_NRPS"/>
    <property type="match status" value="1"/>
</dbReference>
<dbReference type="InterPro" id="IPR020845">
    <property type="entry name" value="AMP-binding_CS"/>
</dbReference>
<keyword evidence="5" id="KW-0596">Phosphopantetheine</keyword>
<dbReference type="InterPro" id="IPR001242">
    <property type="entry name" value="Condensation_dom"/>
</dbReference>
<comment type="caution">
    <text evidence="13">The sequence shown here is derived from an EMBL/GenBank/DDBJ whole genome shotgun (WGS) entry which is preliminary data.</text>
</comment>
<dbReference type="GO" id="GO:0071766">
    <property type="term" value="P:Actinobacterium-type cell wall biogenesis"/>
    <property type="evidence" value="ECO:0007669"/>
    <property type="project" value="UniProtKB-ARBA"/>
</dbReference>
<accession>A0A372GC73</accession>
<keyword evidence="8" id="KW-0276">Fatty acid metabolism</keyword>
<evidence type="ECO:0000256" key="11">
    <source>
        <dbReference type="SAM" id="MobiDB-lite"/>
    </source>
</evidence>
<comment type="cofactor">
    <cofactor evidence="1">
        <name>pantetheine 4'-phosphate</name>
        <dbReference type="ChEBI" id="CHEBI:47942"/>
    </cofactor>
</comment>
<dbReference type="CDD" id="cd05931">
    <property type="entry name" value="FAAL"/>
    <property type="match status" value="1"/>
</dbReference>
<evidence type="ECO:0000256" key="10">
    <source>
        <dbReference type="ARBA" id="ARBA00033440"/>
    </source>
</evidence>
<dbReference type="Gene3D" id="3.30.559.10">
    <property type="entry name" value="Chloramphenicol acetyltransferase-like domain"/>
    <property type="match status" value="1"/>
</dbReference>
<dbReference type="InterPro" id="IPR023213">
    <property type="entry name" value="CAT-like_dom_sf"/>
</dbReference>
<organism evidence="13 14">
    <name type="scientific">Actinomadura spongiicola</name>
    <dbReference type="NCBI Taxonomy" id="2303421"/>
    <lineage>
        <taxon>Bacteria</taxon>
        <taxon>Bacillati</taxon>
        <taxon>Actinomycetota</taxon>
        <taxon>Actinomycetes</taxon>
        <taxon>Streptosporangiales</taxon>
        <taxon>Thermomonosporaceae</taxon>
        <taxon>Actinomadura</taxon>
    </lineage>
</organism>
<keyword evidence="6" id="KW-0597">Phosphoprotein</keyword>
<evidence type="ECO:0000256" key="4">
    <source>
        <dbReference type="ARBA" id="ARBA00016743"/>
    </source>
</evidence>
<dbReference type="NCBIfam" id="TIGR01733">
    <property type="entry name" value="AA-adenyl-dom"/>
    <property type="match status" value="1"/>
</dbReference>
<dbReference type="PANTHER" id="PTHR45527">
    <property type="entry name" value="NONRIBOSOMAL PEPTIDE SYNTHETASE"/>
    <property type="match status" value="1"/>
</dbReference>
<dbReference type="FunFam" id="3.40.50.12780:FF:000013">
    <property type="entry name" value="Long-chain-fatty-acid--AMP ligase FadD32"/>
    <property type="match status" value="1"/>
</dbReference>
<dbReference type="GO" id="GO:0016874">
    <property type="term" value="F:ligase activity"/>
    <property type="evidence" value="ECO:0007669"/>
    <property type="project" value="UniProtKB-KW"/>
</dbReference>
<dbReference type="Pfam" id="PF00550">
    <property type="entry name" value="PP-binding"/>
    <property type="match status" value="2"/>
</dbReference>
<dbReference type="EMBL" id="QVNQ01000007">
    <property type="protein sequence ID" value="RFS82981.1"/>
    <property type="molecule type" value="Genomic_DNA"/>
</dbReference>
<evidence type="ECO:0000256" key="1">
    <source>
        <dbReference type="ARBA" id="ARBA00001957"/>
    </source>
</evidence>
<evidence type="ECO:0000256" key="3">
    <source>
        <dbReference type="ARBA" id="ARBA00007380"/>
    </source>
</evidence>
<dbReference type="PROSITE" id="PS50075">
    <property type="entry name" value="CARRIER"/>
    <property type="match status" value="1"/>
</dbReference>
<feature type="domain" description="Carrier" evidence="12">
    <location>
        <begin position="1904"/>
        <end position="1985"/>
    </location>
</feature>
<dbReference type="SUPFAM" id="SSF47336">
    <property type="entry name" value="ACP-like"/>
    <property type="match status" value="2"/>
</dbReference>
<feature type="compositionally biased region" description="Basic residues" evidence="11">
    <location>
        <begin position="1998"/>
        <end position="2014"/>
    </location>
</feature>
<dbReference type="FunFam" id="3.40.50.12780:FF:000012">
    <property type="entry name" value="Non-ribosomal peptide synthetase"/>
    <property type="match status" value="1"/>
</dbReference>
<dbReference type="Pfam" id="PF00668">
    <property type="entry name" value="Condensation"/>
    <property type="match status" value="1"/>
</dbReference>
<evidence type="ECO:0000256" key="7">
    <source>
        <dbReference type="ARBA" id="ARBA00022598"/>
    </source>
</evidence>
<dbReference type="GO" id="GO:0006631">
    <property type="term" value="P:fatty acid metabolic process"/>
    <property type="evidence" value="ECO:0007669"/>
    <property type="project" value="UniProtKB-KW"/>
</dbReference>
<keyword evidence="9" id="KW-0443">Lipid metabolism</keyword>
<evidence type="ECO:0000256" key="9">
    <source>
        <dbReference type="ARBA" id="ARBA00023098"/>
    </source>
</evidence>
<dbReference type="Pfam" id="PF00881">
    <property type="entry name" value="Nitroreductase"/>
    <property type="match status" value="1"/>
</dbReference>
<evidence type="ECO:0000313" key="14">
    <source>
        <dbReference type="Proteomes" id="UP000262882"/>
    </source>
</evidence>
<feature type="region of interest" description="Disordered" evidence="11">
    <location>
        <begin position="1991"/>
        <end position="2023"/>
    </location>
</feature>
<comment type="similarity">
    <text evidence="3">Belongs to the ATP-dependent AMP-binding enzyme family. MbtB subfamily.</text>
</comment>
<dbReference type="InterPro" id="IPR029479">
    <property type="entry name" value="Nitroreductase"/>
</dbReference>
<dbReference type="Gene3D" id="3.40.50.12780">
    <property type="entry name" value="N-terminal domain of ligase-like"/>
    <property type="match status" value="2"/>
</dbReference>
<dbReference type="InterPro" id="IPR057737">
    <property type="entry name" value="Condensation_MtbB-like"/>
</dbReference>
<dbReference type="GO" id="GO:0031177">
    <property type="term" value="F:phosphopantetheine binding"/>
    <property type="evidence" value="ECO:0007669"/>
    <property type="project" value="InterPro"/>
</dbReference>
<dbReference type="InterPro" id="IPR040097">
    <property type="entry name" value="FAAL/FAAC"/>
</dbReference>
<dbReference type="InterPro" id="IPR000415">
    <property type="entry name" value="Nitroreductase-like"/>
</dbReference>
<dbReference type="Gene3D" id="1.10.1200.10">
    <property type="entry name" value="ACP-like"/>
    <property type="match status" value="2"/>
</dbReference>
<keyword evidence="7" id="KW-0436">Ligase</keyword>
<dbReference type="GO" id="GO:0043041">
    <property type="term" value="P:amino acid activation for nonribosomal peptide biosynthetic process"/>
    <property type="evidence" value="ECO:0007669"/>
    <property type="project" value="TreeGrafter"/>
</dbReference>
<dbReference type="Gene3D" id="3.30.559.30">
    <property type="entry name" value="Nonribosomal peptide synthetase, condensation domain"/>
    <property type="match status" value="1"/>
</dbReference>
<evidence type="ECO:0000256" key="8">
    <source>
        <dbReference type="ARBA" id="ARBA00022832"/>
    </source>
</evidence>
<dbReference type="FunFam" id="3.30.559.30:FF:000006">
    <property type="entry name" value="Yersiniabactin polyketide/non-ribosomal peptide synthetase"/>
    <property type="match status" value="1"/>
</dbReference>
<gene>
    <name evidence="13" type="ORF">D0T12_22530</name>
</gene>
<name>A0A372GC73_9ACTN</name>
<dbReference type="InterPro" id="IPR045851">
    <property type="entry name" value="AMP-bd_C_sf"/>
</dbReference>
<dbReference type="CDD" id="cd02142">
    <property type="entry name" value="McbC_SagB-like_oxidoreductase"/>
    <property type="match status" value="1"/>
</dbReference>
<dbReference type="FunFam" id="3.30.559.10:FF:000023">
    <property type="entry name" value="Non-ribosomal peptide synthetase"/>
    <property type="match status" value="1"/>
</dbReference>
<evidence type="ECO:0000256" key="2">
    <source>
        <dbReference type="ARBA" id="ARBA00005102"/>
    </source>
</evidence>
<comment type="pathway">
    <text evidence="2">Siderophore biosynthesis; mycobactin biosynthesis.</text>
</comment>
<proteinExistence type="inferred from homology"/>
<dbReference type="Pfam" id="PF00501">
    <property type="entry name" value="AMP-binding"/>
    <property type="match status" value="2"/>
</dbReference>
<dbReference type="InterPro" id="IPR009081">
    <property type="entry name" value="PP-bd_ACP"/>
</dbReference>
<dbReference type="Gene3D" id="3.40.109.10">
    <property type="entry name" value="NADH Oxidase"/>
    <property type="match status" value="1"/>
</dbReference>
<reference evidence="13 14" key="1">
    <citation type="submission" date="2018-08" db="EMBL/GenBank/DDBJ databases">
        <title>Actinomadura spongicola sp. nov., isolated from marine sponge Leucetta chagosensis.</title>
        <authorList>
            <person name="Li L."/>
            <person name="Lin H.W."/>
        </authorList>
    </citation>
    <scope>NUCLEOTIDE SEQUENCE [LARGE SCALE GENOMIC DNA]</scope>
    <source>
        <strain evidence="13 14">LHW52907</strain>
    </source>
</reference>
<evidence type="ECO:0000313" key="13">
    <source>
        <dbReference type="EMBL" id="RFS82981.1"/>
    </source>
</evidence>
<dbReference type="SMART" id="SM00823">
    <property type="entry name" value="PKS_PP"/>
    <property type="match status" value="2"/>
</dbReference>
<dbReference type="GO" id="GO:0005737">
    <property type="term" value="C:cytoplasm"/>
    <property type="evidence" value="ECO:0007669"/>
    <property type="project" value="TreeGrafter"/>
</dbReference>
<dbReference type="GO" id="GO:0016491">
    <property type="term" value="F:oxidoreductase activity"/>
    <property type="evidence" value="ECO:0007669"/>
    <property type="project" value="InterPro"/>
</dbReference>
<dbReference type="Gene3D" id="3.30.300.30">
    <property type="match status" value="2"/>
</dbReference>
<dbReference type="InterPro" id="IPR010071">
    <property type="entry name" value="AA_adenyl_dom"/>
</dbReference>
<dbReference type="PROSITE" id="PS00455">
    <property type="entry name" value="AMP_BINDING"/>
    <property type="match status" value="2"/>
</dbReference>
<dbReference type="InterPro" id="IPR020806">
    <property type="entry name" value="PKS_PP-bd"/>
</dbReference>
<dbReference type="GO" id="GO:0044550">
    <property type="term" value="P:secondary metabolite biosynthetic process"/>
    <property type="evidence" value="ECO:0007669"/>
    <property type="project" value="TreeGrafter"/>
</dbReference>
<dbReference type="SUPFAM" id="SSF56801">
    <property type="entry name" value="Acetyl-CoA synthetase-like"/>
    <property type="match status" value="2"/>
</dbReference>
<evidence type="ECO:0000259" key="12">
    <source>
        <dbReference type="PROSITE" id="PS50075"/>
    </source>
</evidence>
<dbReference type="InterPro" id="IPR036736">
    <property type="entry name" value="ACP-like_sf"/>
</dbReference>